<sequence>MPPAPYELLAKHERPERPAGGSPQQLLDHAVTYGGYTQKLETQVHGWQAWYEKGRLKHE</sequence>
<name>A0ABY4DUT6_9NEIS</name>
<protein>
    <recommendedName>
        <fullName evidence="3">Phage associated protein</fullName>
    </recommendedName>
</protein>
<organism evidence="1 2">
    <name type="scientific">Uruburuella testudinis</name>
    <dbReference type="NCBI Taxonomy" id="1282863"/>
    <lineage>
        <taxon>Bacteria</taxon>
        <taxon>Pseudomonadati</taxon>
        <taxon>Pseudomonadota</taxon>
        <taxon>Betaproteobacteria</taxon>
        <taxon>Neisseriales</taxon>
        <taxon>Neisseriaceae</taxon>
        <taxon>Uruburuella</taxon>
    </lineage>
</organism>
<accession>A0ABY4DUT6</accession>
<reference evidence="1 2" key="1">
    <citation type="journal article" date="2022" name="Res Sq">
        <title>Evolution of multicellular longitudinally dividing oral cavity symbionts (Neisseriaceae).</title>
        <authorList>
            <person name="Nyongesa S."/>
            <person name="Weber P."/>
            <person name="Bernet E."/>
            <person name="Pullido F."/>
            <person name="Nieckarz M."/>
            <person name="Delaby M."/>
            <person name="Nieves C."/>
            <person name="Viehboeck T."/>
            <person name="Krause N."/>
            <person name="Rivera-Millot A."/>
            <person name="Nakamura A."/>
            <person name="Vischer N."/>
            <person name="VanNieuwenhze M."/>
            <person name="Brun Y."/>
            <person name="Cava F."/>
            <person name="Bulgheresi S."/>
            <person name="Veyrier F."/>
        </authorList>
    </citation>
    <scope>NUCLEOTIDE SEQUENCE [LARGE SCALE GENOMIC DNA]</scope>
    <source>
        <strain evidence="1 2">CCUG 63373m</strain>
    </source>
</reference>
<proteinExistence type="predicted"/>
<evidence type="ECO:0000313" key="1">
    <source>
        <dbReference type="EMBL" id="UOO82802.1"/>
    </source>
</evidence>
<evidence type="ECO:0000313" key="2">
    <source>
        <dbReference type="Proteomes" id="UP000829817"/>
    </source>
</evidence>
<keyword evidence="2" id="KW-1185">Reference proteome</keyword>
<dbReference type="EMBL" id="CP091508">
    <property type="protein sequence ID" value="UOO82802.1"/>
    <property type="molecule type" value="Genomic_DNA"/>
</dbReference>
<dbReference type="Proteomes" id="UP000829817">
    <property type="component" value="Chromosome"/>
</dbReference>
<gene>
    <name evidence="1" type="ORF">LVJ83_04880</name>
</gene>
<evidence type="ECO:0008006" key="3">
    <source>
        <dbReference type="Google" id="ProtNLM"/>
    </source>
</evidence>
<dbReference type="RefSeq" id="WP_244786874.1">
    <property type="nucleotide sequence ID" value="NZ_CP091508.1"/>
</dbReference>